<comment type="caution">
    <text evidence="5">The sequence shown here is derived from an EMBL/GenBank/DDBJ whole genome shotgun (WGS) entry which is preliminary data.</text>
</comment>
<dbReference type="EMBL" id="BPRC01000001">
    <property type="protein sequence ID" value="GJE63519.1"/>
    <property type="molecule type" value="Genomic_DNA"/>
</dbReference>
<evidence type="ECO:0000313" key="5">
    <source>
        <dbReference type="EMBL" id="GJE63519.1"/>
    </source>
</evidence>
<dbReference type="PRINTS" id="PR00598">
    <property type="entry name" value="HTHMARR"/>
</dbReference>
<dbReference type="Proteomes" id="UP001055039">
    <property type="component" value="Unassembled WGS sequence"/>
</dbReference>
<dbReference type="SMART" id="SM00347">
    <property type="entry name" value="HTH_MARR"/>
    <property type="match status" value="1"/>
</dbReference>
<evidence type="ECO:0000256" key="1">
    <source>
        <dbReference type="ARBA" id="ARBA00023015"/>
    </source>
</evidence>
<protein>
    <recommendedName>
        <fullName evidence="4">HTH marR-type domain-containing protein</fullName>
    </recommendedName>
</protein>
<dbReference type="SUPFAM" id="SSF46785">
    <property type="entry name" value="Winged helix' DNA-binding domain"/>
    <property type="match status" value="1"/>
</dbReference>
<evidence type="ECO:0000256" key="2">
    <source>
        <dbReference type="ARBA" id="ARBA00023125"/>
    </source>
</evidence>
<dbReference type="InterPro" id="IPR036390">
    <property type="entry name" value="WH_DNA-bd_sf"/>
</dbReference>
<dbReference type="Gene3D" id="1.10.10.10">
    <property type="entry name" value="Winged helix-like DNA-binding domain superfamily/Winged helix DNA-binding domain"/>
    <property type="match status" value="1"/>
</dbReference>
<dbReference type="InterPro" id="IPR039422">
    <property type="entry name" value="MarR/SlyA-like"/>
</dbReference>
<organism evidence="5 6">
    <name type="scientific">Methylorubrum aminovorans</name>
    <dbReference type="NCBI Taxonomy" id="269069"/>
    <lineage>
        <taxon>Bacteria</taxon>
        <taxon>Pseudomonadati</taxon>
        <taxon>Pseudomonadota</taxon>
        <taxon>Alphaproteobacteria</taxon>
        <taxon>Hyphomicrobiales</taxon>
        <taxon>Methylobacteriaceae</taxon>
        <taxon>Methylorubrum</taxon>
    </lineage>
</organism>
<dbReference type="InterPro" id="IPR023187">
    <property type="entry name" value="Tscrpt_reg_MarR-type_CS"/>
</dbReference>
<dbReference type="InterPro" id="IPR000835">
    <property type="entry name" value="HTH_MarR-typ"/>
</dbReference>
<name>A0ABQ4U8G7_9HYPH</name>
<feature type="domain" description="HTH marR-type" evidence="4">
    <location>
        <begin position="48"/>
        <end position="180"/>
    </location>
</feature>
<keyword evidence="3" id="KW-0804">Transcription</keyword>
<dbReference type="PROSITE" id="PS01117">
    <property type="entry name" value="HTH_MARR_1"/>
    <property type="match status" value="1"/>
</dbReference>
<evidence type="ECO:0000313" key="6">
    <source>
        <dbReference type="Proteomes" id="UP001055039"/>
    </source>
</evidence>
<keyword evidence="1" id="KW-0805">Transcription regulation</keyword>
<dbReference type="Pfam" id="PF12802">
    <property type="entry name" value="MarR_2"/>
    <property type="match status" value="1"/>
</dbReference>
<dbReference type="PANTHER" id="PTHR33164:SF104">
    <property type="entry name" value="TRANSCRIPTIONAL REGULATORY PROTEIN"/>
    <property type="match status" value="1"/>
</dbReference>
<dbReference type="PANTHER" id="PTHR33164">
    <property type="entry name" value="TRANSCRIPTIONAL REGULATOR, MARR FAMILY"/>
    <property type="match status" value="1"/>
</dbReference>
<accession>A0ABQ4U8G7</accession>
<dbReference type="InterPro" id="IPR036388">
    <property type="entry name" value="WH-like_DNA-bd_sf"/>
</dbReference>
<reference evidence="5" key="1">
    <citation type="journal article" date="2021" name="Front. Microbiol.">
        <title>Comprehensive Comparative Genomics and Phenotyping of Methylobacterium Species.</title>
        <authorList>
            <person name="Alessa O."/>
            <person name="Ogura Y."/>
            <person name="Fujitani Y."/>
            <person name="Takami H."/>
            <person name="Hayashi T."/>
            <person name="Sahin N."/>
            <person name="Tani A."/>
        </authorList>
    </citation>
    <scope>NUCLEOTIDE SEQUENCE</scope>
    <source>
        <strain evidence="5">NBRC 15686</strain>
    </source>
</reference>
<proteinExistence type="predicted"/>
<evidence type="ECO:0000259" key="4">
    <source>
        <dbReference type="PROSITE" id="PS50995"/>
    </source>
</evidence>
<keyword evidence="2" id="KW-0238">DNA-binding</keyword>
<reference evidence="5" key="2">
    <citation type="submission" date="2021-08" db="EMBL/GenBank/DDBJ databases">
        <authorList>
            <person name="Tani A."/>
            <person name="Ola A."/>
            <person name="Ogura Y."/>
            <person name="Katsura K."/>
            <person name="Hayashi T."/>
        </authorList>
    </citation>
    <scope>NUCLEOTIDE SEQUENCE</scope>
    <source>
        <strain evidence="5">NBRC 15686</strain>
    </source>
</reference>
<dbReference type="PROSITE" id="PS50995">
    <property type="entry name" value="HTH_MARR_2"/>
    <property type="match status" value="1"/>
</dbReference>
<evidence type="ECO:0000256" key="3">
    <source>
        <dbReference type="ARBA" id="ARBA00023163"/>
    </source>
</evidence>
<gene>
    <name evidence="5" type="ORF">LNAOJCKE_0716</name>
</gene>
<sequence length="188" mass="20785">MRIGCRAVYRLGVNRATRLSGVKPSATSWTDMSERQARPASSAEPVDPLRVWFRFIRLSRRVTAAVAGELRELGLSIPQFDVLSTLSEREGLTQQELAARLYVTKGNVSGLIDRLVEAGLVERRPIPGDRRSHALHLTPAGAEIAARGITAQAAYVARTLGRLDEAELRVFEDLVVKWRELARADSVI</sequence>
<keyword evidence="6" id="KW-1185">Reference proteome</keyword>